<dbReference type="Proteomes" id="UP001596160">
    <property type="component" value="Unassembled WGS sequence"/>
</dbReference>
<proteinExistence type="predicted"/>
<name>A0ABW0ARG5_9ACTN</name>
<evidence type="ECO:0000313" key="3">
    <source>
        <dbReference type="Proteomes" id="UP001596160"/>
    </source>
</evidence>
<evidence type="ECO:0000256" key="1">
    <source>
        <dbReference type="SAM" id="MobiDB-lite"/>
    </source>
</evidence>
<comment type="caution">
    <text evidence="2">The sequence shown here is derived from an EMBL/GenBank/DDBJ whole genome shotgun (WGS) entry which is preliminary data.</text>
</comment>
<protein>
    <submittedName>
        <fullName evidence="2">Uncharacterized protein</fullName>
    </submittedName>
</protein>
<evidence type="ECO:0000313" key="2">
    <source>
        <dbReference type="EMBL" id="MFC5156355.1"/>
    </source>
</evidence>
<feature type="region of interest" description="Disordered" evidence="1">
    <location>
        <begin position="756"/>
        <end position="780"/>
    </location>
</feature>
<gene>
    <name evidence="2" type="ORF">ACFPRH_32050</name>
</gene>
<dbReference type="EMBL" id="JBHSKP010000033">
    <property type="protein sequence ID" value="MFC5156355.1"/>
    <property type="molecule type" value="Genomic_DNA"/>
</dbReference>
<reference evidence="3" key="1">
    <citation type="journal article" date="2019" name="Int. J. Syst. Evol. Microbiol.">
        <title>The Global Catalogue of Microorganisms (GCM) 10K type strain sequencing project: providing services to taxonomists for standard genome sequencing and annotation.</title>
        <authorList>
            <consortium name="The Broad Institute Genomics Platform"/>
            <consortium name="The Broad Institute Genome Sequencing Center for Infectious Disease"/>
            <person name="Wu L."/>
            <person name="Ma J."/>
        </authorList>
    </citation>
    <scope>NUCLEOTIDE SEQUENCE [LARGE SCALE GENOMIC DNA]</scope>
    <source>
        <strain evidence="3">PCU 266</strain>
    </source>
</reference>
<dbReference type="InterPro" id="IPR027417">
    <property type="entry name" value="P-loop_NTPase"/>
</dbReference>
<accession>A0ABW0ARG5</accession>
<organism evidence="2 3">
    <name type="scientific">Streptomyces amakusaensis</name>
    <dbReference type="NCBI Taxonomy" id="67271"/>
    <lineage>
        <taxon>Bacteria</taxon>
        <taxon>Bacillati</taxon>
        <taxon>Actinomycetota</taxon>
        <taxon>Actinomycetes</taxon>
        <taxon>Kitasatosporales</taxon>
        <taxon>Streptomycetaceae</taxon>
        <taxon>Streptomyces</taxon>
    </lineage>
</organism>
<dbReference type="RefSeq" id="WP_344485419.1">
    <property type="nucleotide sequence ID" value="NZ_BAAASB010000029.1"/>
</dbReference>
<dbReference type="Gene3D" id="3.40.50.300">
    <property type="entry name" value="P-loop containing nucleotide triphosphate hydrolases"/>
    <property type="match status" value="1"/>
</dbReference>
<dbReference type="SUPFAM" id="SSF52540">
    <property type="entry name" value="P-loop containing nucleoside triphosphate hydrolases"/>
    <property type="match status" value="1"/>
</dbReference>
<sequence length="780" mass="83663">MSPMPTLTRTVPKAEPAERAAAALQIALPVGVGILAPFLDPDAAAYAGAGFLAGATFAGANYMNRLGRWAELLPGIDIARAHRDTMGISTITTGMGLALGQLGGAEASEALMAGFLEPVTVPGILSLGWWAAVGFTGWRLRRVFGRRRLVVEQAQPLAQAVPANTRGPAAVSLADKMIAAWGRVISDPKNGRHRGQVLSDVVIYADRWEGRITAALGDSVNVSKETVSSLFGRTVDDITIKYGAHSGEAFITVWYTRRAELDPATLQGAWKRVRARVLPKTHLEEVGHDENTGGQVARVVADDDLDALPRVVNLGELAGALRRSIDLVSYEPGRRDPRRAIIRVMDHNPLEAGHDFQGLDSLKATPGGWVSIGKIVSGFPARIQLFDPKLGALHVVIAGTTGSGKGGTGQMISLAYHANKMAQLYGDPKGASNPAIPKMAAYSGLTKEGALGAMRLSWWVLQHRIEEAARLELKNFEPSAMRPYCATILDEAAQMLAPGAPNRKEAVKIVKDGASLTRSLGMPWVLINQTVNLDQLGSEQAIRANLLAGGTWIILRTDSDQVNLGDLPPGFEGIDPSLIPPVWVEEDDALVYDPTLEESDPRRTFGLGYVAAPGGRAGMMRIDTLEDAAPHIRPENIFAPVDVPWWGDQDRMEELAMTPIPGFEEKDGEGATGEAGSMFAGVDLPKAKELTSEEKVLAALRDESDPMYVDMLDQGDDIDPDDVDYVERGQLQAACQVAESTFANVLNKLEKAGKIHRTKEGKASKVALGPRPEKADDEAA</sequence>
<keyword evidence="3" id="KW-1185">Reference proteome</keyword>